<accession>A0A2M7R875</accession>
<organism evidence="9 10">
    <name type="scientific">Candidatus Nealsonbacteria bacterium CG_4_10_14_0_8_um_filter_35_10</name>
    <dbReference type="NCBI Taxonomy" id="1974683"/>
    <lineage>
        <taxon>Bacteria</taxon>
        <taxon>Candidatus Nealsoniibacteriota</taxon>
    </lineage>
</organism>
<evidence type="ECO:0000256" key="1">
    <source>
        <dbReference type="ARBA" id="ARBA00004651"/>
    </source>
</evidence>
<feature type="transmembrane region" description="Helical" evidence="7">
    <location>
        <begin position="6"/>
        <end position="25"/>
    </location>
</feature>
<dbReference type="PANTHER" id="PTHR33778">
    <property type="entry name" value="PROTEIN MGTC"/>
    <property type="match status" value="1"/>
</dbReference>
<comment type="subcellular location">
    <subcellularLocation>
        <location evidence="1">Cell membrane</location>
        <topology evidence="1">Multi-pass membrane protein</topology>
    </subcellularLocation>
</comment>
<feature type="transmembrane region" description="Helical" evidence="7">
    <location>
        <begin position="73"/>
        <end position="91"/>
    </location>
</feature>
<dbReference type="InterPro" id="IPR003416">
    <property type="entry name" value="MgtC/SapB/SrpB/YhiD_fam"/>
</dbReference>
<evidence type="ECO:0000256" key="6">
    <source>
        <dbReference type="ARBA" id="ARBA00023136"/>
    </source>
</evidence>
<evidence type="ECO:0000256" key="5">
    <source>
        <dbReference type="ARBA" id="ARBA00022989"/>
    </source>
</evidence>
<name>A0A2M7R875_9BACT</name>
<proteinExistence type="inferred from homology"/>
<evidence type="ECO:0000256" key="2">
    <source>
        <dbReference type="ARBA" id="ARBA00009298"/>
    </source>
</evidence>
<keyword evidence="3" id="KW-1003">Cell membrane</keyword>
<dbReference type="Proteomes" id="UP000230055">
    <property type="component" value="Unassembled WGS sequence"/>
</dbReference>
<keyword evidence="5 7" id="KW-1133">Transmembrane helix</keyword>
<keyword evidence="6 7" id="KW-0472">Membrane</keyword>
<evidence type="ECO:0000313" key="10">
    <source>
        <dbReference type="Proteomes" id="UP000230055"/>
    </source>
</evidence>
<evidence type="ECO:0000256" key="3">
    <source>
        <dbReference type="ARBA" id="ARBA00022475"/>
    </source>
</evidence>
<dbReference type="Pfam" id="PF02308">
    <property type="entry name" value="MgtC"/>
    <property type="match status" value="1"/>
</dbReference>
<keyword evidence="4 7" id="KW-0812">Transmembrane</keyword>
<reference evidence="10" key="1">
    <citation type="submission" date="2017-09" db="EMBL/GenBank/DDBJ databases">
        <title>Depth-based differentiation of microbial function through sediment-hosted aquifers and enrichment of novel symbionts in the deep terrestrial subsurface.</title>
        <authorList>
            <person name="Probst A.J."/>
            <person name="Ladd B."/>
            <person name="Jarett J.K."/>
            <person name="Geller-Mcgrath D.E."/>
            <person name="Sieber C.M.K."/>
            <person name="Emerson J.B."/>
            <person name="Anantharaman K."/>
            <person name="Thomas B.C."/>
            <person name="Malmstrom R."/>
            <person name="Stieglmeier M."/>
            <person name="Klingl A."/>
            <person name="Woyke T."/>
            <person name="Ryan C.M."/>
            <person name="Banfield J.F."/>
        </authorList>
    </citation>
    <scope>NUCLEOTIDE SEQUENCE [LARGE SCALE GENOMIC DNA]</scope>
</reference>
<feature type="transmembrane region" description="Helical" evidence="7">
    <location>
        <begin position="34"/>
        <end position="53"/>
    </location>
</feature>
<evidence type="ECO:0000256" key="4">
    <source>
        <dbReference type="ARBA" id="ARBA00022692"/>
    </source>
</evidence>
<dbReference type="AlphaFoldDB" id="A0A2M7R875"/>
<dbReference type="EMBL" id="PFLX01000012">
    <property type="protein sequence ID" value="PIY91004.1"/>
    <property type="molecule type" value="Genomic_DNA"/>
</dbReference>
<feature type="transmembrane region" description="Helical" evidence="7">
    <location>
        <begin position="121"/>
        <end position="140"/>
    </location>
</feature>
<sequence>MCGILSWEIILQLVLAMVLGGLVGLEREFHRKEAGLRTFILVCLGATLFTVISLQFSESFLEKTGIAYDPTRIIGQIVLGIGFLCAGLIIFRGARIEGLTTAAALWITAAIGATVGVGFYFLAIFVAFLTVLILAGFRLIEEKLLRTKGPKDTHEG</sequence>
<protein>
    <recommendedName>
        <fullName evidence="8">MgtC/SapB/SrpB/YhiD N-terminal domain-containing protein</fullName>
    </recommendedName>
</protein>
<feature type="domain" description="MgtC/SapB/SrpB/YhiD N-terminal" evidence="8">
    <location>
        <begin position="13"/>
        <end position="142"/>
    </location>
</feature>
<evidence type="ECO:0000259" key="8">
    <source>
        <dbReference type="Pfam" id="PF02308"/>
    </source>
</evidence>
<dbReference type="GO" id="GO:0005886">
    <property type="term" value="C:plasma membrane"/>
    <property type="evidence" value="ECO:0007669"/>
    <property type="project" value="UniProtKB-SubCell"/>
</dbReference>
<dbReference type="PRINTS" id="PR01837">
    <property type="entry name" value="MGTCSAPBPROT"/>
</dbReference>
<gene>
    <name evidence="9" type="ORF">COY72_00445</name>
</gene>
<evidence type="ECO:0000313" key="9">
    <source>
        <dbReference type="EMBL" id="PIY91004.1"/>
    </source>
</evidence>
<comment type="similarity">
    <text evidence="2">Belongs to the MgtC/SapB family.</text>
</comment>
<comment type="caution">
    <text evidence="9">The sequence shown here is derived from an EMBL/GenBank/DDBJ whole genome shotgun (WGS) entry which is preliminary data.</text>
</comment>
<evidence type="ECO:0000256" key="7">
    <source>
        <dbReference type="SAM" id="Phobius"/>
    </source>
</evidence>
<dbReference type="InterPro" id="IPR049177">
    <property type="entry name" value="MgtC_SapB_SrpB_YhiD_N"/>
</dbReference>
<dbReference type="PANTHER" id="PTHR33778:SF1">
    <property type="entry name" value="MAGNESIUM TRANSPORTER YHID-RELATED"/>
    <property type="match status" value="1"/>
</dbReference>